<dbReference type="PANTHER" id="PTHR13914:SF30">
    <property type="entry name" value="PROLINE DEHYDROGENASE"/>
    <property type="match status" value="1"/>
</dbReference>
<dbReference type="SUPFAM" id="SSF51730">
    <property type="entry name" value="FAD-linked oxidoreductase"/>
    <property type="match status" value="1"/>
</dbReference>
<keyword evidence="5" id="KW-0274">FAD</keyword>
<dbReference type="EC" id="1.5.5.2" evidence="2 5"/>
<keyword evidence="4 5" id="KW-0642">Proline metabolism</keyword>
<dbReference type="OrthoDB" id="5464at2759"/>
<comment type="similarity">
    <text evidence="1 5">Belongs to the proline oxidase family.</text>
</comment>
<dbReference type="AlphaFoldDB" id="A0A8E2EHL0"/>
<dbReference type="PANTHER" id="PTHR13914">
    <property type="entry name" value="PROLINE OXIDASE"/>
    <property type="match status" value="1"/>
</dbReference>
<protein>
    <recommendedName>
        <fullName evidence="2 5">Proline dehydrogenase</fullName>
        <ecNumber evidence="2 5">1.5.5.2</ecNumber>
    </recommendedName>
</protein>
<proteinExistence type="inferred from homology"/>
<sequence>MRPRLQHLRRLEGIAPWHSIQMKRAVHSSRVQHASVAPVPPTTSPAAPQIVSRLPHQKTALARLPTSSVLRSYLITLMSSSPTLLSACFAILRRMLDSRSALMNVDKNRLLNRLLKSTFYAQFCAGETEEEVQRITTAAKSDLGYDGIILEFALEVLDGEGEAATADSEATELEIETWRKGMLESVKMASAGDFIGLKWSGLGKYALQLLKEERDPTPSMERAILQACDAAAAKKVALLPGAEEEVTNAGIDKWTLKLQERYNKAEPGRAVIYSTYQAYLKSTPAKLARHLSAAQRDGYTLGVKLVRGAYLSSEPRHLIWGTIEETHKHYDALAESLLKRRYSDILIPADDKGSEAFPPVSIVLATHNYDSVRKAQAIRNEQAAHGAERVQLAYAQLQGMADEISCELVQAGEAQDAAKVDIPRVYKCMTWGTTAECLNFLLRRAAENRDAASRTVDTRKAMGSELWRRVRGVVGFA</sequence>
<dbReference type="GO" id="GO:0071949">
    <property type="term" value="F:FAD binding"/>
    <property type="evidence" value="ECO:0007669"/>
    <property type="project" value="TreeGrafter"/>
</dbReference>
<evidence type="ECO:0000256" key="4">
    <source>
        <dbReference type="ARBA" id="ARBA00023062"/>
    </source>
</evidence>
<dbReference type="GO" id="GO:0005739">
    <property type="term" value="C:mitochondrion"/>
    <property type="evidence" value="ECO:0007669"/>
    <property type="project" value="TreeGrafter"/>
</dbReference>
<evidence type="ECO:0000256" key="1">
    <source>
        <dbReference type="ARBA" id="ARBA00005869"/>
    </source>
</evidence>
<dbReference type="InterPro" id="IPR015659">
    <property type="entry name" value="Proline_oxidase"/>
</dbReference>
<name>A0A8E2EHL0_9PEZI</name>
<dbReference type="Proteomes" id="UP000250266">
    <property type="component" value="Unassembled WGS sequence"/>
</dbReference>
<comment type="cofactor">
    <cofactor evidence="5">
        <name>FAD</name>
        <dbReference type="ChEBI" id="CHEBI:57692"/>
    </cofactor>
</comment>
<keyword evidence="8" id="KW-1185">Reference proteome</keyword>
<evidence type="ECO:0000313" key="7">
    <source>
        <dbReference type="EMBL" id="OCK83964.1"/>
    </source>
</evidence>
<dbReference type="GO" id="GO:0004657">
    <property type="term" value="F:proline dehydrogenase activity"/>
    <property type="evidence" value="ECO:0007669"/>
    <property type="project" value="UniProtKB-EC"/>
</dbReference>
<dbReference type="InterPro" id="IPR029041">
    <property type="entry name" value="FAD-linked_oxidoreductase-like"/>
</dbReference>
<evidence type="ECO:0000256" key="2">
    <source>
        <dbReference type="ARBA" id="ARBA00012695"/>
    </source>
</evidence>
<accession>A0A8E2EHL0</accession>
<comment type="catalytic activity">
    <reaction evidence="5">
        <text>L-proline + a quinone = (S)-1-pyrroline-5-carboxylate + a quinol + H(+)</text>
        <dbReference type="Rhea" id="RHEA:23784"/>
        <dbReference type="ChEBI" id="CHEBI:15378"/>
        <dbReference type="ChEBI" id="CHEBI:17388"/>
        <dbReference type="ChEBI" id="CHEBI:24646"/>
        <dbReference type="ChEBI" id="CHEBI:60039"/>
        <dbReference type="ChEBI" id="CHEBI:132124"/>
        <dbReference type="EC" id="1.5.5.2"/>
    </reaction>
</comment>
<evidence type="ECO:0000313" key="8">
    <source>
        <dbReference type="Proteomes" id="UP000250266"/>
    </source>
</evidence>
<keyword evidence="3 5" id="KW-0560">Oxidoreductase</keyword>
<dbReference type="GO" id="GO:0010133">
    <property type="term" value="P:L-proline catabolic process to L-glutamate"/>
    <property type="evidence" value="ECO:0007669"/>
    <property type="project" value="TreeGrafter"/>
</dbReference>
<dbReference type="InterPro" id="IPR002872">
    <property type="entry name" value="Proline_DH_dom"/>
</dbReference>
<evidence type="ECO:0000256" key="3">
    <source>
        <dbReference type="ARBA" id="ARBA00023002"/>
    </source>
</evidence>
<feature type="domain" description="Proline dehydrogenase" evidence="6">
    <location>
        <begin position="190"/>
        <end position="455"/>
    </location>
</feature>
<evidence type="ECO:0000259" key="6">
    <source>
        <dbReference type="Pfam" id="PF01619"/>
    </source>
</evidence>
<gene>
    <name evidence="7" type="ORF">K432DRAFT_154902</name>
</gene>
<organism evidence="7 8">
    <name type="scientific">Lepidopterella palustris CBS 459.81</name>
    <dbReference type="NCBI Taxonomy" id="1314670"/>
    <lineage>
        <taxon>Eukaryota</taxon>
        <taxon>Fungi</taxon>
        <taxon>Dikarya</taxon>
        <taxon>Ascomycota</taxon>
        <taxon>Pezizomycotina</taxon>
        <taxon>Dothideomycetes</taxon>
        <taxon>Pleosporomycetidae</taxon>
        <taxon>Mytilinidiales</taxon>
        <taxon>Argynnaceae</taxon>
        <taxon>Lepidopterella</taxon>
    </lineage>
</organism>
<evidence type="ECO:0000256" key="5">
    <source>
        <dbReference type="RuleBase" id="RU364054"/>
    </source>
</evidence>
<keyword evidence="5" id="KW-0285">Flavoprotein</keyword>
<reference evidence="7 8" key="1">
    <citation type="journal article" date="2016" name="Nat. Commun.">
        <title>Ectomycorrhizal ecology is imprinted in the genome of the dominant symbiotic fungus Cenococcum geophilum.</title>
        <authorList>
            <consortium name="DOE Joint Genome Institute"/>
            <person name="Peter M."/>
            <person name="Kohler A."/>
            <person name="Ohm R.A."/>
            <person name="Kuo A."/>
            <person name="Krutzmann J."/>
            <person name="Morin E."/>
            <person name="Arend M."/>
            <person name="Barry K.W."/>
            <person name="Binder M."/>
            <person name="Choi C."/>
            <person name="Clum A."/>
            <person name="Copeland A."/>
            <person name="Grisel N."/>
            <person name="Haridas S."/>
            <person name="Kipfer T."/>
            <person name="LaButti K."/>
            <person name="Lindquist E."/>
            <person name="Lipzen A."/>
            <person name="Maire R."/>
            <person name="Meier B."/>
            <person name="Mihaltcheva S."/>
            <person name="Molinier V."/>
            <person name="Murat C."/>
            <person name="Poggeler S."/>
            <person name="Quandt C.A."/>
            <person name="Sperisen C."/>
            <person name="Tritt A."/>
            <person name="Tisserant E."/>
            <person name="Crous P.W."/>
            <person name="Henrissat B."/>
            <person name="Nehls U."/>
            <person name="Egli S."/>
            <person name="Spatafora J.W."/>
            <person name="Grigoriev I.V."/>
            <person name="Martin F.M."/>
        </authorList>
    </citation>
    <scope>NUCLEOTIDE SEQUENCE [LARGE SCALE GENOMIC DNA]</scope>
    <source>
        <strain evidence="7 8">CBS 459.81</strain>
    </source>
</reference>
<comment type="function">
    <text evidence="5">Converts proline to delta-1-pyrroline-5-carboxylate.</text>
</comment>
<dbReference type="EMBL" id="KV744848">
    <property type="protein sequence ID" value="OCK83964.1"/>
    <property type="molecule type" value="Genomic_DNA"/>
</dbReference>
<dbReference type="Pfam" id="PF01619">
    <property type="entry name" value="Pro_dh"/>
    <property type="match status" value="1"/>
</dbReference>
<dbReference type="Gene3D" id="3.20.20.220">
    <property type="match status" value="1"/>
</dbReference>